<evidence type="ECO:0000313" key="3">
    <source>
        <dbReference type="Proteomes" id="UP000007151"/>
    </source>
</evidence>
<gene>
    <name evidence="2" type="ORF">KGM_203465</name>
</gene>
<feature type="compositionally biased region" description="Low complexity" evidence="1">
    <location>
        <begin position="192"/>
        <end position="205"/>
    </location>
</feature>
<feature type="region of interest" description="Disordered" evidence="1">
    <location>
        <begin position="183"/>
        <end position="239"/>
    </location>
</feature>
<dbReference type="KEGG" id="dpl:KGM_203465"/>
<dbReference type="EMBL" id="AGBW02011417">
    <property type="protein sequence ID" value="OWR46695.1"/>
    <property type="molecule type" value="Genomic_DNA"/>
</dbReference>
<dbReference type="Proteomes" id="UP000007151">
    <property type="component" value="Unassembled WGS sequence"/>
</dbReference>
<reference evidence="2 3" key="1">
    <citation type="journal article" date="2011" name="Cell">
        <title>The monarch butterfly genome yields insights into long-distance migration.</title>
        <authorList>
            <person name="Zhan S."/>
            <person name="Merlin C."/>
            <person name="Boore J.L."/>
            <person name="Reppert S.M."/>
        </authorList>
    </citation>
    <scope>NUCLEOTIDE SEQUENCE [LARGE SCALE GENOMIC DNA]</scope>
    <source>
        <strain evidence="2">F-2</strain>
    </source>
</reference>
<feature type="compositionally biased region" description="Pro residues" evidence="1">
    <location>
        <begin position="128"/>
        <end position="156"/>
    </location>
</feature>
<feature type="compositionally biased region" description="Pro residues" evidence="1">
    <location>
        <begin position="227"/>
        <end position="239"/>
    </location>
</feature>
<keyword evidence="3" id="KW-1185">Reference proteome</keyword>
<organism evidence="2 3">
    <name type="scientific">Danaus plexippus plexippus</name>
    <dbReference type="NCBI Taxonomy" id="278856"/>
    <lineage>
        <taxon>Eukaryota</taxon>
        <taxon>Metazoa</taxon>
        <taxon>Ecdysozoa</taxon>
        <taxon>Arthropoda</taxon>
        <taxon>Hexapoda</taxon>
        <taxon>Insecta</taxon>
        <taxon>Pterygota</taxon>
        <taxon>Neoptera</taxon>
        <taxon>Endopterygota</taxon>
        <taxon>Lepidoptera</taxon>
        <taxon>Glossata</taxon>
        <taxon>Ditrysia</taxon>
        <taxon>Papilionoidea</taxon>
        <taxon>Nymphalidae</taxon>
        <taxon>Danainae</taxon>
        <taxon>Danaini</taxon>
        <taxon>Danaina</taxon>
        <taxon>Danaus</taxon>
        <taxon>Danaus</taxon>
    </lineage>
</organism>
<accession>A0A212EYX3</accession>
<comment type="caution">
    <text evidence="2">The sequence shown here is derived from an EMBL/GenBank/DDBJ whole genome shotgun (WGS) entry which is preliminary data.</text>
</comment>
<evidence type="ECO:0000313" key="2">
    <source>
        <dbReference type="EMBL" id="OWR46695.1"/>
    </source>
</evidence>
<protein>
    <submittedName>
        <fullName evidence="2">Uncharacterized protein</fullName>
    </submittedName>
</protein>
<dbReference type="InParanoid" id="A0A212EYX3"/>
<sequence>MAPPSPPRSTAAAQRKRIVRAAPVLHGVARRRTDATAAMLQRIGGQLAHVSGSDRPRAGADPLPTPSPRPTSPAGSGDTSFDRPALIASPPANSPRDLSSRPTSPKEEGRPESRVAQATWAPIKGTPAPRPLAPPPFPAGRSPSPPKPLPPRPPAFTSPDRDMPCLEMECQNSVGVSYAAISASSPAGPKITAATHSPAATVTTPAPRPRTTPPSAGPSGPALLSWRPPPPAPVSPQPG</sequence>
<proteinExistence type="predicted"/>
<feature type="compositionally biased region" description="Pro residues" evidence="1">
    <location>
        <begin position="206"/>
        <end position="216"/>
    </location>
</feature>
<name>A0A212EYX3_DANPL</name>
<feature type="region of interest" description="Disordered" evidence="1">
    <location>
        <begin position="46"/>
        <end position="164"/>
    </location>
</feature>
<feature type="compositionally biased region" description="Basic and acidic residues" evidence="1">
    <location>
        <begin position="104"/>
        <end position="113"/>
    </location>
</feature>
<feature type="compositionally biased region" description="Low complexity" evidence="1">
    <location>
        <begin position="217"/>
        <end position="226"/>
    </location>
</feature>
<evidence type="ECO:0000256" key="1">
    <source>
        <dbReference type="SAM" id="MobiDB-lite"/>
    </source>
</evidence>
<dbReference type="AlphaFoldDB" id="A0A212EYX3"/>